<keyword evidence="5" id="KW-0472">Membrane</keyword>
<comment type="caution">
    <text evidence="7">The sequence shown here is derived from an EMBL/GenBank/DDBJ whole genome shotgun (WGS) entry which is preliminary data.</text>
</comment>
<dbReference type="PANTHER" id="PTHR34478:SF2">
    <property type="entry name" value="MEMBRANE PROTEIN"/>
    <property type="match status" value="1"/>
</dbReference>
<comment type="similarity">
    <text evidence="2">Belongs to the LemA family.</text>
</comment>
<evidence type="ECO:0000256" key="5">
    <source>
        <dbReference type="ARBA" id="ARBA00023136"/>
    </source>
</evidence>
<keyword evidence="8" id="KW-1185">Reference proteome</keyword>
<dbReference type="RefSeq" id="WP_066590900.1">
    <property type="nucleotide sequence ID" value="NZ_CAJTBZ010000006.1"/>
</dbReference>
<dbReference type="Pfam" id="PF04011">
    <property type="entry name" value="LemA"/>
    <property type="match status" value="1"/>
</dbReference>
<organism evidence="7 8">
    <name type="scientific">Turicimonas muris</name>
    <dbReference type="NCBI Taxonomy" id="1796652"/>
    <lineage>
        <taxon>Bacteria</taxon>
        <taxon>Pseudomonadati</taxon>
        <taxon>Pseudomonadota</taxon>
        <taxon>Betaproteobacteria</taxon>
        <taxon>Burkholderiales</taxon>
        <taxon>Sutterellaceae</taxon>
        <taxon>Turicimonas</taxon>
    </lineage>
</organism>
<sequence length="202" mass="22732">MKRLILLFASLVLSCSLLSGCGYNELQSMDESVNAAWSEVINQYQRRTDLIPNVVNSVKGEADFEKSTLTQVINARAKATSIQATPELLNNPEAFQKFTQAQGEIGNALSRLLVTVERYPTLQANKAFQELRVQLEGCENRIAIARNNYIKTVQTYNTWIRQFPQLIWVKILGYKQKPQYKVADEAAVTTPPVVDFGTSTQK</sequence>
<proteinExistence type="inferred from homology"/>
<dbReference type="Proteomes" id="UP000214610">
    <property type="component" value="Unassembled WGS sequence"/>
</dbReference>
<feature type="chain" id="PRO_5011291754" evidence="6">
    <location>
        <begin position="20"/>
        <end position="202"/>
    </location>
</feature>
<evidence type="ECO:0000313" key="8">
    <source>
        <dbReference type="Proteomes" id="UP000214610"/>
    </source>
</evidence>
<protein>
    <submittedName>
        <fullName evidence="7">LemA family protein</fullName>
    </submittedName>
</protein>
<evidence type="ECO:0000256" key="6">
    <source>
        <dbReference type="SAM" id="SignalP"/>
    </source>
</evidence>
<dbReference type="GeneID" id="78363148"/>
<dbReference type="PROSITE" id="PS51257">
    <property type="entry name" value="PROKAR_LIPOPROTEIN"/>
    <property type="match status" value="1"/>
</dbReference>
<evidence type="ECO:0000256" key="1">
    <source>
        <dbReference type="ARBA" id="ARBA00004167"/>
    </source>
</evidence>
<dbReference type="InterPro" id="IPR023353">
    <property type="entry name" value="LemA-like_dom_sf"/>
</dbReference>
<comment type="subcellular location">
    <subcellularLocation>
        <location evidence="1">Membrane</location>
        <topology evidence="1">Single-pass membrane protein</topology>
    </subcellularLocation>
</comment>
<dbReference type="AlphaFoldDB" id="A0A227KR02"/>
<dbReference type="SUPFAM" id="SSF140478">
    <property type="entry name" value="LemA-like"/>
    <property type="match status" value="1"/>
</dbReference>
<dbReference type="Gene3D" id="1.20.1440.20">
    <property type="entry name" value="LemA-like domain"/>
    <property type="match status" value="1"/>
</dbReference>
<evidence type="ECO:0000256" key="3">
    <source>
        <dbReference type="ARBA" id="ARBA00022692"/>
    </source>
</evidence>
<evidence type="ECO:0000313" key="7">
    <source>
        <dbReference type="EMBL" id="OXE50956.1"/>
    </source>
</evidence>
<keyword evidence="4" id="KW-1133">Transmembrane helix</keyword>
<keyword evidence="3" id="KW-0812">Transmembrane</keyword>
<accession>A0A227KR02</accession>
<dbReference type="EMBL" id="NHMP01000001">
    <property type="protein sequence ID" value="OXE50956.1"/>
    <property type="molecule type" value="Genomic_DNA"/>
</dbReference>
<evidence type="ECO:0000256" key="4">
    <source>
        <dbReference type="ARBA" id="ARBA00022989"/>
    </source>
</evidence>
<keyword evidence="6" id="KW-0732">Signal</keyword>
<feature type="signal peptide" evidence="6">
    <location>
        <begin position="1"/>
        <end position="19"/>
    </location>
</feature>
<gene>
    <name evidence="7" type="ORF">ADH67_01240</name>
</gene>
<reference evidence="8" key="1">
    <citation type="submission" date="2017-05" db="EMBL/GenBank/DDBJ databases">
        <title>Improved OligoMM genomes.</title>
        <authorList>
            <person name="Garzetti D."/>
        </authorList>
    </citation>
    <scope>NUCLEOTIDE SEQUENCE [LARGE SCALE GENOMIC DNA]</scope>
    <source>
        <strain evidence="8">YL45</strain>
    </source>
</reference>
<dbReference type="GO" id="GO:0016020">
    <property type="term" value="C:membrane"/>
    <property type="evidence" value="ECO:0007669"/>
    <property type="project" value="UniProtKB-SubCell"/>
</dbReference>
<dbReference type="PANTHER" id="PTHR34478">
    <property type="entry name" value="PROTEIN LEMA"/>
    <property type="match status" value="1"/>
</dbReference>
<dbReference type="InterPro" id="IPR007156">
    <property type="entry name" value="MamQ_LemA"/>
</dbReference>
<evidence type="ECO:0000256" key="2">
    <source>
        <dbReference type="ARBA" id="ARBA00008854"/>
    </source>
</evidence>
<name>A0A227KR02_9BURK</name>